<reference evidence="3 4" key="1">
    <citation type="submission" date="2016-02" db="EMBL/GenBank/DDBJ databases">
        <title>Anaerosporomusa subterraneum gen. nov., sp. nov., a spore-forming obligate anaerobe isolated from saprolite.</title>
        <authorList>
            <person name="Choi J.K."/>
            <person name="Shah M."/>
            <person name="Yee N."/>
        </authorList>
    </citation>
    <scope>NUCLEOTIDE SEQUENCE [LARGE SCALE GENOMIC DNA]</scope>
    <source>
        <strain evidence="3 4">RU4</strain>
    </source>
</reference>
<dbReference type="Pfam" id="PF13487">
    <property type="entry name" value="HD_5"/>
    <property type="match status" value="1"/>
</dbReference>
<dbReference type="Proteomes" id="UP000076268">
    <property type="component" value="Unassembled WGS sequence"/>
</dbReference>
<evidence type="ECO:0000313" key="4">
    <source>
        <dbReference type="Proteomes" id="UP000076268"/>
    </source>
</evidence>
<dbReference type="InterPro" id="IPR006674">
    <property type="entry name" value="HD_domain"/>
</dbReference>
<protein>
    <submittedName>
        <fullName evidence="3">Uncharacterized protein</fullName>
    </submittedName>
</protein>
<feature type="domain" description="HD-GYP" evidence="2">
    <location>
        <begin position="2"/>
        <end position="183"/>
    </location>
</feature>
<gene>
    <name evidence="3" type="ORF">AXX12_14230</name>
</gene>
<accession>A0A154BMZ5</accession>
<dbReference type="NCBIfam" id="TIGR00277">
    <property type="entry name" value="HDIG"/>
    <property type="match status" value="1"/>
</dbReference>
<dbReference type="RefSeq" id="WP_066244984.1">
    <property type="nucleotide sequence ID" value="NZ_LSGP01000025.1"/>
</dbReference>
<evidence type="ECO:0000313" key="3">
    <source>
        <dbReference type="EMBL" id="KYZ75309.1"/>
    </source>
</evidence>
<dbReference type="PANTHER" id="PTHR43155">
    <property type="entry name" value="CYCLIC DI-GMP PHOSPHODIESTERASE PA4108-RELATED"/>
    <property type="match status" value="1"/>
</dbReference>
<proteinExistence type="predicted"/>
<dbReference type="InterPro" id="IPR006675">
    <property type="entry name" value="HDIG_dom"/>
</dbReference>
<dbReference type="AlphaFoldDB" id="A0A154BMZ5"/>
<sequence length="183" mass="20517">MAGEHLLPDWSAYSMTPITELTELIGHSLIVSHIAIYLAVHLDCLTAVEKVHLFLGCLLHDIGKVAFPQADLASIQSEQELSELKRHPLLGYIFLRENKILPDIAEIALYHHERYDGSGYPFGLKGNEIPLLAQICSIADAIEVMLNGRPYQSPKTIKEIAEDFRQNSGGQFHPILIRLLRLI</sequence>
<dbReference type="SUPFAM" id="SSF109604">
    <property type="entry name" value="HD-domain/PDEase-like"/>
    <property type="match status" value="1"/>
</dbReference>
<keyword evidence="4" id="KW-1185">Reference proteome</keyword>
<dbReference type="PROSITE" id="PS51831">
    <property type="entry name" value="HD"/>
    <property type="match status" value="1"/>
</dbReference>
<dbReference type="PANTHER" id="PTHR43155:SF2">
    <property type="entry name" value="CYCLIC DI-GMP PHOSPHODIESTERASE PA4108"/>
    <property type="match status" value="1"/>
</dbReference>
<organism evidence="3 4">
    <name type="scientific">Anaerosporomusa subterranea</name>
    <dbReference type="NCBI Taxonomy" id="1794912"/>
    <lineage>
        <taxon>Bacteria</taxon>
        <taxon>Bacillati</taxon>
        <taxon>Bacillota</taxon>
        <taxon>Negativicutes</taxon>
        <taxon>Acetonemataceae</taxon>
        <taxon>Anaerosporomusa</taxon>
    </lineage>
</organism>
<name>A0A154BMZ5_ANASB</name>
<dbReference type="OrthoDB" id="9759601at2"/>
<feature type="domain" description="HD" evidence="1">
    <location>
        <begin position="24"/>
        <end position="145"/>
    </location>
</feature>
<evidence type="ECO:0000259" key="1">
    <source>
        <dbReference type="PROSITE" id="PS51831"/>
    </source>
</evidence>
<dbReference type="InterPro" id="IPR003607">
    <property type="entry name" value="HD/PDEase_dom"/>
</dbReference>
<dbReference type="PROSITE" id="PS51832">
    <property type="entry name" value="HD_GYP"/>
    <property type="match status" value="1"/>
</dbReference>
<evidence type="ECO:0000259" key="2">
    <source>
        <dbReference type="PROSITE" id="PS51832"/>
    </source>
</evidence>
<dbReference type="STRING" id="1794912.AXX12_14230"/>
<dbReference type="Gene3D" id="1.10.3210.10">
    <property type="entry name" value="Hypothetical protein af1432"/>
    <property type="match status" value="1"/>
</dbReference>
<dbReference type="SMART" id="SM00471">
    <property type="entry name" value="HDc"/>
    <property type="match status" value="1"/>
</dbReference>
<dbReference type="CDD" id="cd00077">
    <property type="entry name" value="HDc"/>
    <property type="match status" value="1"/>
</dbReference>
<dbReference type="InterPro" id="IPR037522">
    <property type="entry name" value="HD_GYP_dom"/>
</dbReference>
<comment type="caution">
    <text evidence="3">The sequence shown here is derived from an EMBL/GenBank/DDBJ whole genome shotgun (WGS) entry which is preliminary data.</text>
</comment>
<dbReference type="EMBL" id="LSGP01000025">
    <property type="protein sequence ID" value="KYZ75309.1"/>
    <property type="molecule type" value="Genomic_DNA"/>
</dbReference>